<feature type="signal peptide" evidence="1">
    <location>
        <begin position="1"/>
        <end position="15"/>
    </location>
</feature>
<comment type="caution">
    <text evidence="3">The sequence shown here is derived from an EMBL/GenBank/DDBJ whole genome shotgun (WGS) entry which is preliminary data.</text>
</comment>
<evidence type="ECO:0000256" key="1">
    <source>
        <dbReference type="SAM" id="SignalP"/>
    </source>
</evidence>
<dbReference type="Proteomes" id="UP001175001">
    <property type="component" value="Unassembled WGS sequence"/>
</dbReference>
<dbReference type="InterPro" id="IPR050309">
    <property type="entry name" value="Type-B_Carboxylest/Lipase"/>
</dbReference>
<keyword evidence="4" id="KW-1185">Reference proteome</keyword>
<dbReference type="Pfam" id="PF00135">
    <property type="entry name" value="COesterase"/>
    <property type="match status" value="2"/>
</dbReference>
<feature type="domain" description="Carboxylesterase type B" evidence="2">
    <location>
        <begin position="38"/>
        <end position="193"/>
    </location>
</feature>
<accession>A0AA39WHH0</accession>
<dbReference type="SUPFAM" id="SSF53474">
    <property type="entry name" value="alpha/beta-Hydrolases"/>
    <property type="match status" value="1"/>
</dbReference>
<reference evidence="3" key="1">
    <citation type="submission" date="2023-06" db="EMBL/GenBank/DDBJ databases">
        <title>Multi-omics analyses reveal the molecular pathogenesis toolkit of Lasiodiplodia hormozganensis, a cross-kingdom pathogen.</title>
        <authorList>
            <person name="Felix C."/>
            <person name="Meneses R."/>
            <person name="Goncalves M.F.M."/>
            <person name="Tilleman L."/>
            <person name="Duarte A.S."/>
            <person name="Jorrin-Novo J.V."/>
            <person name="Van De Peer Y."/>
            <person name="Deforce D."/>
            <person name="Van Nieuwerburgh F."/>
            <person name="Esteves A.C."/>
            <person name="Alves A."/>
        </authorList>
    </citation>
    <scope>NUCLEOTIDE SEQUENCE</scope>
    <source>
        <strain evidence="3">CBS 339.90</strain>
    </source>
</reference>
<feature type="chain" id="PRO_5041408788" evidence="1">
    <location>
        <begin position="16"/>
        <end position="591"/>
    </location>
</feature>
<keyword evidence="1" id="KW-0732">Signal</keyword>
<protein>
    <submittedName>
        <fullName evidence="3">Carboxylesterase patB</fullName>
    </submittedName>
</protein>
<proteinExistence type="predicted"/>
<feature type="domain" description="Carboxylesterase type B" evidence="2">
    <location>
        <begin position="224"/>
        <end position="402"/>
    </location>
</feature>
<name>A0AA39WHH0_9PEZI</name>
<dbReference type="PANTHER" id="PTHR11559">
    <property type="entry name" value="CARBOXYLESTERASE"/>
    <property type="match status" value="1"/>
</dbReference>
<dbReference type="InterPro" id="IPR029058">
    <property type="entry name" value="AB_hydrolase_fold"/>
</dbReference>
<evidence type="ECO:0000259" key="2">
    <source>
        <dbReference type="Pfam" id="PF00135"/>
    </source>
</evidence>
<dbReference type="EMBL" id="JAUJDW010000195">
    <property type="protein sequence ID" value="KAK0615420.1"/>
    <property type="molecule type" value="Genomic_DNA"/>
</dbReference>
<organism evidence="3 4">
    <name type="scientific">Lasiodiplodia hormozganensis</name>
    <dbReference type="NCBI Taxonomy" id="869390"/>
    <lineage>
        <taxon>Eukaryota</taxon>
        <taxon>Fungi</taxon>
        <taxon>Dikarya</taxon>
        <taxon>Ascomycota</taxon>
        <taxon>Pezizomycotina</taxon>
        <taxon>Dothideomycetes</taxon>
        <taxon>Dothideomycetes incertae sedis</taxon>
        <taxon>Botryosphaeriales</taxon>
        <taxon>Botryosphaeriaceae</taxon>
        <taxon>Lasiodiplodia</taxon>
    </lineage>
</organism>
<gene>
    <name evidence="3" type="primary">patB_1</name>
    <name evidence="3" type="ORF">DIS24_g11825</name>
</gene>
<evidence type="ECO:0000313" key="4">
    <source>
        <dbReference type="Proteomes" id="UP001175001"/>
    </source>
</evidence>
<sequence length="591" mass="61923">MDFFALFLLVLTAGAVPLSPAASPLVDLGYELHQATVNVTGGYYNFSNIRYGASTAGRLRFAPPQPPSRPPGPLRVNDGQSAKVCPGALPAWLDVATTFAAGLNYTPANNTSTGAAVVDPRTSEDCLLLDLVVPRAVFDNRLGAPVLVWIHGGGFVSGDKSEQGNGAGLVARSMEQGNAGIVYIAINYRLGLFVSSESTLGLDDGGVALLTENPQGWLAGTAFEEQSGSPNVGLMDQRLALEWVRKHVRLFGGDPARVTVMAESAGAGSTVLHMAGSASAGRRPPPPFQQAIVQSPWLLPPPPKARQDALYGDVLRLANATTLLQLRSASTATLQAANRMLISHAPYGTFVFGPTVDHVLVEGSSPASLLAAASSNVSGFPPVRLMVGHNSDEGILFTPPQALDERAFEPLLAQVLPAASPATLLLLATDLYPATYGGGPSAAAYYASPLRRYATAYAELAVTCAARQLLLLPGTHHAGYVWSVPPGWHSLDQAYTFYDGDGAPLDGAPAAAAASLAATMQRYFVNFASSGFPDRGLPVPVPFPAAAAAAGPAVVLNFSTTAFGVARDHHFVDAERCRRWMDLSEELWASA</sequence>
<dbReference type="AlphaFoldDB" id="A0AA39WHH0"/>
<dbReference type="Gene3D" id="3.40.50.1820">
    <property type="entry name" value="alpha/beta hydrolase"/>
    <property type="match status" value="1"/>
</dbReference>
<evidence type="ECO:0000313" key="3">
    <source>
        <dbReference type="EMBL" id="KAK0615420.1"/>
    </source>
</evidence>
<dbReference type="InterPro" id="IPR002018">
    <property type="entry name" value="CarbesteraseB"/>
</dbReference>